<accession>A0A2R4VQM5</accession>
<proteinExistence type="inferred from homology"/>
<dbReference type="KEGG" id="ahu:A6A40_16975"/>
<name>A0A2R4VQM5_9PROT</name>
<reference evidence="3 4" key="1">
    <citation type="submission" date="2018-04" db="EMBL/GenBank/DDBJ databases">
        <title>Complete genome sequence of the nitrogen-fixing bacterium Azospirillum humicireducens type strain SgZ-5.</title>
        <authorList>
            <person name="Yu Z."/>
        </authorList>
    </citation>
    <scope>NUCLEOTIDE SEQUENCE [LARGE SCALE GENOMIC DNA]</scope>
    <source>
        <strain evidence="3 4">SgZ-5</strain>
        <plasmid evidence="3 4">pYZ1</plasmid>
    </source>
</reference>
<sequence length="257" mass="26895">MDFQGKAILVTGAGRGIGAAIARAFAAEGAMVAVNYLRNQLAAEAVAAECRALGGDGLPLRADVTDAAAVAGMVETAVAEFGGLDVVVNNAFAPYVFDPDRRRLFWETEWDDYQTQIDGALKSTHAVCRAVLPALRRRGGGSIVNMATDLVARPTVPYHDYTTAKAALIGFSRTLAAELGPFGIRVNCVAPGLVYPTDASRSTPEPVKDRITALTPLGRIAAPEDVAGPVLFLASDWSRFMTGQTLTVDGGLVMGGA</sequence>
<dbReference type="PRINTS" id="PR00081">
    <property type="entry name" value="GDHRDH"/>
</dbReference>
<dbReference type="InterPro" id="IPR036291">
    <property type="entry name" value="NAD(P)-bd_dom_sf"/>
</dbReference>
<evidence type="ECO:0000256" key="1">
    <source>
        <dbReference type="ARBA" id="ARBA00006484"/>
    </source>
</evidence>
<geneLocation type="plasmid" evidence="3 4">
    <name>pYZ1</name>
</geneLocation>
<dbReference type="FunFam" id="3.40.50.720:FF:000173">
    <property type="entry name" value="3-oxoacyl-[acyl-carrier protein] reductase"/>
    <property type="match status" value="1"/>
</dbReference>
<dbReference type="PRINTS" id="PR00080">
    <property type="entry name" value="SDRFAMILY"/>
</dbReference>
<dbReference type="PANTHER" id="PTHR43639:SF1">
    <property type="entry name" value="SHORT-CHAIN DEHYDROGENASE_REDUCTASE FAMILY PROTEIN"/>
    <property type="match status" value="1"/>
</dbReference>
<dbReference type="EMBL" id="CP028902">
    <property type="protein sequence ID" value="AWB06748.1"/>
    <property type="molecule type" value="Genomic_DNA"/>
</dbReference>
<evidence type="ECO:0000256" key="2">
    <source>
        <dbReference type="ARBA" id="ARBA00023002"/>
    </source>
</evidence>
<dbReference type="GO" id="GO:0016491">
    <property type="term" value="F:oxidoreductase activity"/>
    <property type="evidence" value="ECO:0007669"/>
    <property type="project" value="UniProtKB-KW"/>
</dbReference>
<organism evidence="3 4">
    <name type="scientific">Azospirillum humicireducens</name>
    <dbReference type="NCBI Taxonomy" id="1226968"/>
    <lineage>
        <taxon>Bacteria</taxon>
        <taxon>Pseudomonadati</taxon>
        <taxon>Pseudomonadota</taxon>
        <taxon>Alphaproteobacteria</taxon>
        <taxon>Rhodospirillales</taxon>
        <taxon>Azospirillaceae</taxon>
        <taxon>Azospirillum</taxon>
    </lineage>
</organism>
<dbReference type="RefSeq" id="WP_108547054.1">
    <property type="nucleotide sequence ID" value="NZ_CP028902.1"/>
</dbReference>
<dbReference type="Proteomes" id="UP000077405">
    <property type="component" value="Plasmid pYZ1"/>
</dbReference>
<dbReference type="NCBIfam" id="NF006393">
    <property type="entry name" value="PRK08642.1"/>
    <property type="match status" value="1"/>
</dbReference>
<keyword evidence="4" id="KW-1185">Reference proteome</keyword>
<dbReference type="AlphaFoldDB" id="A0A2R4VQM5"/>
<evidence type="ECO:0000313" key="3">
    <source>
        <dbReference type="EMBL" id="AWB06748.1"/>
    </source>
</evidence>
<dbReference type="Pfam" id="PF13561">
    <property type="entry name" value="adh_short_C2"/>
    <property type="match status" value="1"/>
</dbReference>
<keyword evidence="2" id="KW-0560">Oxidoreductase</keyword>
<dbReference type="PANTHER" id="PTHR43639">
    <property type="entry name" value="OXIDOREDUCTASE, SHORT-CHAIN DEHYDROGENASE/REDUCTASE FAMILY (AFU_ORTHOLOGUE AFUA_5G02870)"/>
    <property type="match status" value="1"/>
</dbReference>
<dbReference type="InterPro" id="IPR002347">
    <property type="entry name" value="SDR_fam"/>
</dbReference>
<comment type="similarity">
    <text evidence="1">Belongs to the short-chain dehydrogenases/reductases (SDR) family.</text>
</comment>
<dbReference type="OrthoDB" id="198783at2"/>
<gene>
    <name evidence="3" type="ORF">A6A40_16975</name>
</gene>
<dbReference type="SUPFAM" id="SSF51735">
    <property type="entry name" value="NAD(P)-binding Rossmann-fold domains"/>
    <property type="match status" value="1"/>
</dbReference>
<keyword evidence="3" id="KW-0614">Plasmid</keyword>
<evidence type="ECO:0000313" key="4">
    <source>
        <dbReference type="Proteomes" id="UP000077405"/>
    </source>
</evidence>
<protein>
    <submittedName>
        <fullName evidence="3">3-oxoacyl-ACP reductase</fullName>
    </submittedName>
</protein>
<dbReference type="Gene3D" id="3.40.50.720">
    <property type="entry name" value="NAD(P)-binding Rossmann-like Domain"/>
    <property type="match status" value="1"/>
</dbReference>